<dbReference type="GeneID" id="37030714"/>
<evidence type="ECO:0000313" key="2">
    <source>
        <dbReference type="Proteomes" id="UP000245884"/>
    </source>
</evidence>
<evidence type="ECO:0000313" key="1">
    <source>
        <dbReference type="EMBL" id="PWN25811.1"/>
    </source>
</evidence>
<gene>
    <name evidence="1" type="ORF">BDZ90DRAFT_275688</name>
</gene>
<dbReference type="RefSeq" id="XP_025360423.1">
    <property type="nucleotide sequence ID" value="XM_025508891.1"/>
</dbReference>
<reference evidence="1 2" key="1">
    <citation type="journal article" date="2018" name="Mol. Biol. Evol.">
        <title>Broad Genomic Sampling Reveals a Smut Pathogenic Ancestry of the Fungal Clade Ustilaginomycotina.</title>
        <authorList>
            <person name="Kijpornyongpan T."/>
            <person name="Mondo S.J."/>
            <person name="Barry K."/>
            <person name="Sandor L."/>
            <person name="Lee J."/>
            <person name="Lipzen A."/>
            <person name="Pangilinan J."/>
            <person name="LaButti K."/>
            <person name="Hainaut M."/>
            <person name="Henrissat B."/>
            <person name="Grigoriev I.V."/>
            <person name="Spatafora J.W."/>
            <person name="Aime M.C."/>
        </authorList>
    </citation>
    <scope>NUCLEOTIDE SEQUENCE [LARGE SCALE GENOMIC DNA]</scope>
    <source>
        <strain evidence="1 2">MCA 5214</strain>
    </source>
</reference>
<protein>
    <submittedName>
        <fullName evidence="1">Uncharacterized protein</fullName>
    </submittedName>
</protein>
<name>A0A316UN88_9BASI</name>
<dbReference type="AlphaFoldDB" id="A0A316UN88"/>
<sequence length="401" mass="44993">MRARRRVVDQDLASTAAALMSLPRDVFLASPFEGHTSCTTWTVSSIALALSESLDLTVQCDKRPGAQTSMRLAHTVASTGQLPSWAQARLTTSLFCLGLLLAAWHFKIIDGDQHLALEGIDDLLARIAPVDIAYHAGGHKSYLPDDLRGVATDMTATIEAVDPEDLPYLRELADDIDCEYMRDTAPNIERMIKGYKVFVEEDWLKSRGLQDNDRLRGVIRRACGDGNLINQLFDPATRLGGRYLKRIEEIEAHYGGEVPKDNHGYPLLWFGLCTDDFSQVYQLAHRALSRMLFKCDQEQVVRDEEFEITISFLAFTVLIEVWCVHFLQYGHADPTLGLRLNLSGFLTSTKPTLAAHKEHGSLMWDGKDVPVAEIKYLNIQVQISVFNCIIKRRPASPSPEY</sequence>
<accession>A0A316UN88</accession>
<dbReference type="Proteomes" id="UP000245884">
    <property type="component" value="Unassembled WGS sequence"/>
</dbReference>
<keyword evidence="2" id="KW-1185">Reference proteome</keyword>
<dbReference type="EMBL" id="KZ819674">
    <property type="protein sequence ID" value="PWN25811.1"/>
    <property type="molecule type" value="Genomic_DNA"/>
</dbReference>
<proteinExistence type="predicted"/>
<organism evidence="1 2">
    <name type="scientific">Jaminaea rosea</name>
    <dbReference type="NCBI Taxonomy" id="1569628"/>
    <lineage>
        <taxon>Eukaryota</taxon>
        <taxon>Fungi</taxon>
        <taxon>Dikarya</taxon>
        <taxon>Basidiomycota</taxon>
        <taxon>Ustilaginomycotina</taxon>
        <taxon>Exobasidiomycetes</taxon>
        <taxon>Microstromatales</taxon>
        <taxon>Microstromatales incertae sedis</taxon>
        <taxon>Jaminaea</taxon>
    </lineage>
</organism>